<dbReference type="EMBL" id="CAJNJA010007198">
    <property type="protein sequence ID" value="CAE7221572.1"/>
    <property type="molecule type" value="Genomic_DNA"/>
</dbReference>
<proteinExistence type="predicted"/>
<protein>
    <submittedName>
        <fullName evidence="1">Uncharacterized protein</fullName>
    </submittedName>
</protein>
<organism evidence="1 2">
    <name type="scientific">Symbiodinium necroappetens</name>
    <dbReference type="NCBI Taxonomy" id="1628268"/>
    <lineage>
        <taxon>Eukaryota</taxon>
        <taxon>Sar</taxon>
        <taxon>Alveolata</taxon>
        <taxon>Dinophyceae</taxon>
        <taxon>Suessiales</taxon>
        <taxon>Symbiodiniaceae</taxon>
        <taxon>Symbiodinium</taxon>
    </lineage>
</organism>
<evidence type="ECO:0000313" key="1">
    <source>
        <dbReference type="EMBL" id="CAE7221572.1"/>
    </source>
</evidence>
<accession>A0A812KC11</accession>
<gene>
    <name evidence="1" type="ORF">SNEC2469_LOCUS2861</name>
</gene>
<comment type="caution">
    <text evidence="1">The sequence shown here is derived from an EMBL/GenBank/DDBJ whole genome shotgun (WGS) entry which is preliminary data.</text>
</comment>
<dbReference type="AlphaFoldDB" id="A0A812KC11"/>
<reference evidence="1" key="1">
    <citation type="submission" date="2021-02" db="EMBL/GenBank/DDBJ databases">
        <authorList>
            <person name="Dougan E. K."/>
            <person name="Rhodes N."/>
            <person name="Thang M."/>
            <person name="Chan C."/>
        </authorList>
    </citation>
    <scope>NUCLEOTIDE SEQUENCE</scope>
</reference>
<name>A0A812KC11_9DINO</name>
<sequence>MAPIALGRPGPFRVPHRPASWCPCHPPQPRRARRRPEAWVQRAAGDGAALRCR</sequence>
<evidence type="ECO:0000313" key="2">
    <source>
        <dbReference type="Proteomes" id="UP000601435"/>
    </source>
</evidence>
<dbReference type="Proteomes" id="UP000601435">
    <property type="component" value="Unassembled WGS sequence"/>
</dbReference>
<keyword evidence="2" id="KW-1185">Reference proteome</keyword>